<accession>A0A4Y2CG03</accession>
<keyword evidence="2" id="KW-1185">Reference proteome</keyword>
<gene>
    <name evidence="1" type="ORF">AVEN_142569_1</name>
</gene>
<protein>
    <submittedName>
        <fullName evidence="1">Uncharacterized protein</fullName>
    </submittedName>
</protein>
<dbReference type="OrthoDB" id="413122at2759"/>
<evidence type="ECO:0000313" key="1">
    <source>
        <dbReference type="EMBL" id="GBM03283.1"/>
    </source>
</evidence>
<proteinExistence type="predicted"/>
<dbReference type="Proteomes" id="UP000499080">
    <property type="component" value="Unassembled WGS sequence"/>
</dbReference>
<name>A0A4Y2CG03_ARAVE</name>
<evidence type="ECO:0000313" key="2">
    <source>
        <dbReference type="Proteomes" id="UP000499080"/>
    </source>
</evidence>
<sequence length="147" mass="16946">MFLSRQHKVKLKPINQDTSKHNIQLSSFLIAKKSQMRKSRRNEKWTEVLSTILLGFRAAIKADSNVSSVELVYGTTLRQPGEFFDEHSVIKSPEEIVKKLSNMFHNFTPVPTKSHHIVKPFVVQGLETSAMVYEKDYSHLTMDLMQL</sequence>
<dbReference type="PANTHER" id="PTHR38681:SF1">
    <property type="entry name" value="RETROVIRUS-RELATED POL POLYPROTEIN FROM TRANSPOSON 412-LIKE PROTEIN"/>
    <property type="match status" value="1"/>
</dbReference>
<organism evidence="1 2">
    <name type="scientific">Araneus ventricosus</name>
    <name type="common">Orbweaver spider</name>
    <name type="synonym">Epeira ventricosa</name>
    <dbReference type="NCBI Taxonomy" id="182803"/>
    <lineage>
        <taxon>Eukaryota</taxon>
        <taxon>Metazoa</taxon>
        <taxon>Ecdysozoa</taxon>
        <taxon>Arthropoda</taxon>
        <taxon>Chelicerata</taxon>
        <taxon>Arachnida</taxon>
        <taxon>Araneae</taxon>
        <taxon>Araneomorphae</taxon>
        <taxon>Entelegynae</taxon>
        <taxon>Araneoidea</taxon>
        <taxon>Araneidae</taxon>
        <taxon>Araneus</taxon>
    </lineage>
</organism>
<reference evidence="1 2" key="1">
    <citation type="journal article" date="2019" name="Sci. Rep.">
        <title>Orb-weaving spider Araneus ventricosus genome elucidates the spidroin gene catalogue.</title>
        <authorList>
            <person name="Kono N."/>
            <person name="Nakamura H."/>
            <person name="Ohtoshi R."/>
            <person name="Moran D.A.P."/>
            <person name="Shinohara A."/>
            <person name="Yoshida Y."/>
            <person name="Fujiwara M."/>
            <person name="Mori M."/>
            <person name="Tomita M."/>
            <person name="Arakawa K."/>
        </authorList>
    </citation>
    <scope>NUCLEOTIDE SEQUENCE [LARGE SCALE GENOMIC DNA]</scope>
</reference>
<comment type="caution">
    <text evidence="1">The sequence shown here is derived from an EMBL/GenBank/DDBJ whole genome shotgun (WGS) entry which is preliminary data.</text>
</comment>
<dbReference type="PANTHER" id="PTHR38681">
    <property type="entry name" value="RETROVIRUS-RELATED POL POLYPROTEIN FROM TRANSPOSON 412-LIKE PROTEIN-RELATED"/>
    <property type="match status" value="1"/>
</dbReference>
<dbReference type="EMBL" id="BGPR01000189">
    <property type="protein sequence ID" value="GBM03283.1"/>
    <property type="molecule type" value="Genomic_DNA"/>
</dbReference>
<dbReference type="AlphaFoldDB" id="A0A4Y2CG03"/>